<evidence type="ECO:0000313" key="2">
    <source>
        <dbReference type="Proteomes" id="UP000647836"/>
    </source>
</evidence>
<dbReference type="Proteomes" id="UP000647836">
    <property type="component" value="Unassembled WGS sequence"/>
</dbReference>
<name>A0ABR9U789_9NOSO</name>
<reference evidence="1 2" key="1">
    <citation type="submission" date="2020-10" db="EMBL/GenBank/DDBJ databases">
        <authorList>
            <person name="Castelo-Branco R."/>
            <person name="Eusebio N."/>
            <person name="Adriana R."/>
            <person name="Vieira A."/>
            <person name="Brugerolle De Fraissinette N."/>
            <person name="Rezende De Castro R."/>
            <person name="Schneider M.P."/>
            <person name="Vasconcelos V."/>
            <person name="Leao P.N."/>
        </authorList>
    </citation>
    <scope>NUCLEOTIDE SEQUENCE [LARGE SCALE GENOMIC DNA]</scope>
    <source>
        <strain evidence="1 2">LEGE 07299</strain>
    </source>
</reference>
<dbReference type="EMBL" id="JADEXF010000947">
    <property type="protein sequence ID" value="MBE9107685.1"/>
    <property type="molecule type" value="Genomic_DNA"/>
</dbReference>
<proteinExistence type="predicted"/>
<keyword evidence="2" id="KW-1185">Reference proteome</keyword>
<gene>
    <name evidence="1" type="ORF">IQ229_22970</name>
</gene>
<sequence length="57" mass="6733">MPKKKKTLSPEPIKKLQEIKWESESSPKVLQFKFEPFCNLEEVRKQKAESDKKAIKT</sequence>
<dbReference type="RefSeq" id="WP_194047708.1">
    <property type="nucleotide sequence ID" value="NZ_JADEXF010000947.1"/>
</dbReference>
<evidence type="ECO:0000313" key="1">
    <source>
        <dbReference type="EMBL" id="MBE9107685.1"/>
    </source>
</evidence>
<organism evidence="1 2">
    <name type="scientific">Nostoc cf. edaphicum LEGE 07299</name>
    <dbReference type="NCBI Taxonomy" id="2777974"/>
    <lineage>
        <taxon>Bacteria</taxon>
        <taxon>Bacillati</taxon>
        <taxon>Cyanobacteriota</taxon>
        <taxon>Cyanophyceae</taxon>
        <taxon>Nostocales</taxon>
        <taxon>Nostocaceae</taxon>
        <taxon>Nostoc</taxon>
    </lineage>
</organism>
<comment type="caution">
    <text evidence="1">The sequence shown here is derived from an EMBL/GenBank/DDBJ whole genome shotgun (WGS) entry which is preliminary data.</text>
</comment>
<protein>
    <submittedName>
        <fullName evidence="1">Uncharacterized protein</fullName>
    </submittedName>
</protein>
<accession>A0ABR9U789</accession>